<dbReference type="InterPro" id="IPR000037">
    <property type="entry name" value="SsrA-bd_prot"/>
</dbReference>
<evidence type="ECO:0000256" key="1">
    <source>
        <dbReference type="ARBA" id="ARBA00022490"/>
    </source>
</evidence>
<dbReference type="Proteomes" id="UP000782843">
    <property type="component" value="Unassembled WGS sequence"/>
</dbReference>
<dbReference type="Gene3D" id="2.40.280.10">
    <property type="match status" value="1"/>
</dbReference>
<reference evidence="4" key="1">
    <citation type="submission" date="2020-04" db="EMBL/GenBank/DDBJ databases">
        <authorList>
            <person name="Zhang T."/>
        </authorList>
    </citation>
    <scope>NUCLEOTIDE SEQUENCE</scope>
    <source>
        <strain evidence="4">HKST-UBA10</strain>
    </source>
</reference>
<dbReference type="PROSITE" id="PS01317">
    <property type="entry name" value="SSRP"/>
    <property type="match status" value="1"/>
</dbReference>
<dbReference type="GO" id="GO:0070929">
    <property type="term" value="P:trans-translation"/>
    <property type="evidence" value="ECO:0007669"/>
    <property type="project" value="UniProtKB-UniRule"/>
</dbReference>
<dbReference type="AlphaFoldDB" id="A0A955L4T1"/>
<dbReference type="GO" id="GO:0005829">
    <property type="term" value="C:cytosol"/>
    <property type="evidence" value="ECO:0007669"/>
    <property type="project" value="TreeGrafter"/>
</dbReference>
<dbReference type="GO" id="GO:0070930">
    <property type="term" value="P:trans-translation-dependent protein tagging"/>
    <property type="evidence" value="ECO:0007669"/>
    <property type="project" value="TreeGrafter"/>
</dbReference>
<organism evidence="4 5">
    <name type="scientific">Candidatus Dojkabacteria bacterium</name>
    <dbReference type="NCBI Taxonomy" id="2099670"/>
    <lineage>
        <taxon>Bacteria</taxon>
        <taxon>Candidatus Dojkabacteria</taxon>
    </lineage>
</organism>
<protein>
    <recommendedName>
        <fullName evidence="3">SsrA-binding protein</fullName>
    </recommendedName>
    <alternativeName>
        <fullName evidence="3">Small protein B</fullName>
    </alternativeName>
</protein>
<dbReference type="InterPro" id="IPR020081">
    <property type="entry name" value="SsrA-bd_prot_CS"/>
</dbReference>
<proteinExistence type="inferred from homology"/>
<comment type="function">
    <text evidence="3">Required for rescue of stalled ribosomes mediated by trans-translation. Binds to transfer-messenger RNA (tmRNA), required for stable association of tmRNA with ribosomes. tmRNA and SmpB together mimic tRNA shape, replacing the anticodon stem-loop with SmpB. tmRNA is encoded by the ssrA gene; the 2 termini fold to resemble tRNA(Ala) and it encodes a 'tag peptide', a short internal open reading frame. During trans-translation Ala-aminoacylated tmRNA acts like a tRNA, entering the A-site of stalled ribosomes, displacing the stalled mRNA. The ribosome then switches to translate the ORF on the tmRNA; the nascent peptide is terminated with the 'tag peptide' encoded by the tmRNA and targeted for degradation. The ribosome is freed to recommence translation, which seems to be the essential function of trans-translation.</text>
</comment>
<evidence type="ECO:0000313" key="5">
    <source>
        <dbReference type="Proteomes" id="UP000782843"/>
    </source>
</evidence>
<keyword evidence="2 3" id="KW-0694">RNA-binding</keyword>
<accession>A0A955L4T1</accession>
<dbReference type="HAMAP" id="MF_00023">
    <property type="entry name" value="SmpB"/>
    <property type="match status" value="1"/>
</dbReference>
<evidence type="ECO:0000256" key="3">
    <source>
        <dbReference type="HAMAP-Rule" id="MF_00023"/>
    </source>
</evidence>
<dbReference type="NCBIfam" id="NF003843">
    <property type="entry name" value="PRK05422.1"/>
    <property type="match status" value="1"/>
</dbReference>
<dbReference type="InterPro" id="IPR023620">
    <property type="entry name" value="SmpB"/>
</dbReference>
<dbReference type="PANTHER" id="PTHR30308">
    <property type="entry name" value="TMRNA-BINDING COMPONENT OF TRANS-TRANSLATION TAGGING COMPLEX"/>
    <property type="match status" value="1"/>
</dbReference>
<comment type="subcellular location">
    <subcellularLocation>
        <location evidence="3">Cytoplasm</location>
    </subcellularLocation>
    <text evidence="3">The tmRNA-SmpB complex associates with stalled 70S ribosomes.</text>
</comment>
<sequence>MKILAKNKTAFRDYQILDRFEAGIVLTGAEVKSVKSSNVALKDAYVSFKSGEAMLVGCHISRYAFEQSKTYDPIRNRKLLLHKREIDKLALNIKQDGLTVVPLTIYAEKGKVKVEIATAKGKKKYDKREAIKNRELDRELRTKAKRKW</sequence>
<dbReference type="EMBL" id="JAGQLG010000195">
    <property type="protein sequence ID" value="MCA9382653.1"/>
    <property type="molecule type" value="Genomic_DNA"/>
</dbReference>
<evidence type="ECO:0000313" key="4">
    <source>
        <dbReference type="EMBL" id="MCA9382653.1"/>
    </source>
</evidence>
<comment type="similarity">
    <text evidence="3">Belongs to the SmpB family.</text>
</comment>
<evidence type="ECO:0000256" key="2">
    <source>
        <dbReference type="ARBA" id="ARBA00022884"/>
    </source>
</evidence>
<dbReference type="SUPFAM" id="SSF74982">
    <property type="entry name" value="Small protein B (SmpB)"/>
    <property type="match status" value="1"/>
</dbReference>
<dbReference type="CDD" id="cd09294">
    <property type="entry name" value="SmpB"/>
    <property type="match status" value="1"/>
</dbReference>
<dbReference type="PANTHER" id="PTHR30308:SF2">
    <property type="entry name" value="SSRA-BINDING PROTEIN"/>
    <property type="match status" value="1"/>
</dbReference>
<comment type="caution">
    <text evidence="4">The sequence shown here is derived from an EMBL/GenBank/DDBJ whole genome shotgun (WGS) entry which is preliminary data.</text>
</comment>
<name>A0A955L4T1_9BACT</name>
<dbReference type="Pfam" id="PF01668">
    <property type="entry name" value="SmpB"/>
    <property type="match status" value="1"/>
</dbReference>
<gene>
    <name evidence="3 4" type="primary">smpB</name>
    <name evidence="4" type="ORF">KC660_04590</name>
</gene>
<reference evidence="4" key="2">
    <citation type="journal article" date="2021" name="Microbiome">
        <title>Successional dynamics and alternative stable states in a saline activated sludge microbial community over 9 years.</title>
        <authorList>
            <person name="Wang Y."/>
            <person name="Ye J."/>
            <person name="Ju F."/>
            <person name="Liu L."/>
            <person name="Boyd J.A."/>
            <person name="Deng Y."/>
            <person name="Parks D.H."/>
            <person name="Jiang X."/>
            <person name="Yin X."/>
            <person name="Woodcroft B.J."/>
            <person name="Tyson G.W."/>
            <person name="Hugenholtz P."/>
            <person name="Polz M.F."/>
            <person name="Zhang T."/>
        </authorList>
    </citation>
    <scope>NUCLEOTIDE SEQUENCE</scope>
    <source>
        <strain evidence="4">HKST-UBA10</strain>
    </source>
</reference>
<dbReference type="NCBIfam" id="TIGR00086">
    <property type="entry name" value="smpB"/>
    <property type="match status" value="1"/>
</dbReference>
<keyword evidence="1 3" id="KW-0963">Cytoplasm</keyword>
<dbReference type="GO" id="GO:0003723">
    <property type="term" value="F:RNA binding"/>
    <property type="evidence" value="ECO:0007669"/>
    <property type="project" value="UniProtKB-UniRule"/>
</dbReference>